<accession>A0A0A9Z509</accession>
<evidence type="ECO:0000256" key="2">
    <source>
        <dbReference type="ARBA" id="ARBA00022980"/>
    </source>
</evidence>
<evidence type="ECO:0000256" key="5">
    <source>
        <dbReference type="ARBA" id="ARBA00076245"/>
    </source>
</evidence>
<reference evidence="8" key="2">
    <citation type="submission" date="2014-07" db="EMBL/GenBank/DDBJ databases">
        <authorList>
            <person name="Hull J."/>
        </authorList>
    </citation>
    <scope>NUCLEOTIDE SEQUENCE</scope>
</reference>
<dbReference type="Gene3D" id="6.10.160.10">
    <property type="match status" value="1"/>
</dbReference>
<feature type="non-terminal residue" evidence="8">
    <location>
        <position position="1"/>
    </location>
</feature>
<dbReference type="PANTHER" id="PTHR10986">
    <property type="entry name" value="39S RIBOSOMAL PROTEIN L20"/>
    <property type="match status" value="1"/>
</dbReference>
<evidence type="ECO:0000256" key="4">
    <source>
        <dbReference type="ARBA" id="ARBA00072767"/>
    </source>
</evidence>
<dbReference type="InterPro" id="IPR005813">
    <property type="entry name" value="Ribosomal_bL20"/>
</dbReference>
<dbReference type="InterPro" id="IPR035566">
    <property type="entry name" value="Ribosomal_protein_bL20_C"/>
</dbReference>
<dbReference type="GO" id="GO:0019843">
    <property type="term" value="F:rRNA binding"/>
    <property type="evidence" value="ECO:0007669"/>
    <property type="project" value="InterPro"/>
</dbReference>
<evidence type="ECO:0000256" key="6">
    <source>
        <dbReference type="RuleBase" id="RU000561"/>
    </source>
</evidence>
<dbReference type="GO" id="GO:0003735">
    <property type="term" value="F:structural constituent of ribosome"/>
    <property type="evidence" value="ECO:0007669"/>
    <property type="project" value="InterPro"/>
</dbReference>
<dbReference type="SUPFAM" id="SSF74731">
    <property type="entry name" value="Ribosomal protein L20"/>
    <property type="match status" value="1"/>
</dbReference>
<dbReference type="FunFam" id="1.10.1900.20:FF:000001">
    <property type="entry name" value="50S ribosomal protein L20"/>
    <property type="match status" value="1"/>
</dbReference>
<name>A0A0A9Z509_LYGHE</name>
<dbReference type="GO" id="GO:0006412">
    <property type="term" value="P:translation"/>
    <property type="evidence" value="ECO:0007669"/>
    <property type="project" value="InterPro"/>
</dbReference>
<dbReference type="EMBL" id="GBHO01003252">
    <property type="protein sequence ID" value="JAG40352.1"/>
    <property type="molecule type" value="Transcribed_RNA"/>
</dbReference>
<keyword evidence="3 6" id="KW-0687">Ribonucleoprotein</keyword>
<dbReference type="NCBIfam" id="TIGR01032">
    <property type="entry name" value="rplT_bact"/>
    <property type="match status" value="1"/>
</dbReference>
<dbReference type="GO" id="GO:1990904">
    <property type="term" value="C:ribonucleoprotein complex"/>
    <property type="evidence" value="ECO:0007669"/>
    <property type="project" value="UniProtKB-KW"/>
</dbReference>
<organism evidence="8">
    <name type="scientific">Lygus hesperus</name>
    <name type="common">Western plant bug</name>
    <dbReference type="NCBI Taxonomy" id="30085"/>
    <lineage>
        <taxon>Eukaryota</taxon>
        <taxon>Metazoa</taxon>
        <taxon>Ecdysozoa</taxon>
        <taxon>Arthropoda</taxon>
        <taxon>Hexapoda</taxon>
        <taxon>Insecta</taxon>
        <taxon>Pterygota</taxon>
        <taxon>Neoptera</taxon>
        <taxon>Paraneoptera</taxon>
        <taxon>Hemiptera</taxon>
        <taxon>Heteroptera</taxon>
        <taxon>Panheteroptera</taxon>
        <taxon>Cimicomorpha</taxon>
        <taxon>Miridae</taxon>
        <taxon>Mirini</taxon>
        <taxon>Lygus</taxon>
    </lineage>
</organism>
<gene>
    <name evidence="8" type="primary">rplT_1</name>
    <name evidence="7" type="synonym">rplT_2</name>
    <name evidence="8" type="ORF">CM83_13934</name>
    <name evidence="7" type="ORF">CM83_13937</name>
</gene>
<comment type="similarity">
    <text evidence="1 6">Belongs to the bacterial ribosomal protein bL20 family.</text>
</comment>
<dbReference type="Gene3D" id="1.10.1900.20">
    <property type="entry name" value="Ribosomal protein L20"/>
    <property type="match status" value="1"/>
</dbReference>
<evidence type="ECO:0000313" key="7">
    <source>
        <dbReference type="EMBL" id="JAG40349.1"/>
    </source>
</evidence>
<dbReference type="CDD" id="cd07026">
    <property type="entry name" value="Ribosomal_L20"/>
    <property type="match status" value="1"/>
</dbReference>
<dbReference type="GO" id="GO:0005840">
    <property type="term" value="C:ribosome"/>
    <property type="evidence" value="ECO:0007669"/>
    <property type="project" value="UniProtKB-KW"/>
</dbReference>
<evidence type="ECO:0000256" key="1">
    <source>
        <dbReference type="ARBA" id="ARBA00007698"/>
    </source>
</evidence>
<proteinExistence type="inferred from homology"/>
<reference evidence="8" key="1">
    <citation type="journal article" date="2014" name="PLoS ONE">
        <title>Transcriptome-Based Identification of ABC Transporters in the Western Tarnished Plant Bug Lygus hesperus.</title>
        <authorList>
            <person name="Hull J.J."/>
            <person name="Chaney K."/>
            <person name="Geib S.M."/>
            <person name="Fabrick J.A."/>
            <person name="Brent C.S."/>
            <person name="Walsh D."/>
            <person name="Lavine L.C."/>
        </authorList>
    </citation>
    <scope>NUCLEOTIDE SEQUENCE</scope>
</reference>
<dbReference type="EMBL" id="GBHO01003255">
    <property type="protein sequence ID" value="JAG40349.1"/>
    <property type="molecule type" value="Transcribed_RNA"/>
</dbReference>
<protein>
    <recommendedName>
        <fullName evidence="4">Large ribosomal subunit protein bL20m</fullName>
    </recommendedName>
    <alternativeName>
        <fullName evidence="5">39S ribosomal protein L20, mitochondrial</fullName>
    </alternativeName>
</protein>
<keyword evidence="2 6" id="KW-0689">Ribosomal protein</keyword>
<evidence type="ECO:0000313" key="8">
    <source>
        <dbReference type="EMBL" id="JAG40352.1"/>
    </source>
</evidence>
<dbReference type="Pfam" id="PF00453">
    <property type="entry name" value="Ribosomal_L20"/>
    <property type="match status" value="1"/>
</dbReference>
<dbReference type="AlphaFoldDB" id="A0A0A9Z509"/>
<evidence type="ECO:0000256" key="3">
    <source>
        <dbReference type="ARBA" id="ARBA00023274"/>
    </source>
</evidence>
<dbReference type="PRINTS" id="PR00062">
    <property type="entry name" value="RIBOSOMALL20"/>
</dbReference>
<sequence>SKKAKDQHIHYDMGAQSAEKILRLAKGFQGRAKNCISIARRHVDKALQHAYKNRKIKARQFHASWIMKINAASREHNVPYSTLMHELQRNNVQINRRALSLLSEFEPYTFHSIVEFAKLNNPNITRTHPKIVPIASTVISSTVPIGKIEDIPKIRRDFVNYY</sequence>